<name>A0A6C0K0A9_9ZZZZ</name>
<dbReference type="AlphaFoldDB" id="A0A6C0K0A9"/>
<reference evidence="1" key="1">
    <citation type="journal article" date="2020" name="Nature">
        <title>Giant virus diversity and host interactions through global metagenomics.</title>
        <authorList>
            <person name="Schulz F."/>
            <person name="Roux S."/>
            <person name="Paez-Espino D."/>
            <person name="Jungbluth S."/>
            <person name="Walsh D.A."/>
            <person name="Denef V.J."/>
            <person name="McMahon K.D."/>
            <person name="Konstantinidis K.T."/>
            <person name="Eloe-Fadrosh E.A."/>
            <person name="Kyrpides N.C."/>
            <person name="Woyke T."/>
        </authorList>
    </citation>
    <scope>NUCLEOTIDE SEQUENCE</scope>
    <source>
        <strain evidence="1">GVMAG-S-1101169-75</strain>
    </source>
</reference>
<protein>
    <submittedName>
        <fullName evidence="1">Uncharacterized protein</fullName>
    </submittedName>
</protein>
<sequence>MFFSFQQKKKKFFWGMSVHQIKPANHSSELNAKQVATFFFQNGFSKKKNR</sequence>
<organism evidence="1">
    <name type="scientific">viral metagenome</name>
    <dbReference type="NCBI Taxonomy" id="1070528"/>
    <lineage>
        <taxon>unclassified sequences</taxon>
        <taxon>metagenomes</taxon>
        <taxon>organismal metagenomes</taxon>
    </lineage>
</organism>
<dbReference type="EMBL" id="MN740785">
    <property type="protein sequence ID" value="QHU11472.1"/>
    <property type="molecule type" value="Genomic_DNA"/>
</dbReference>
<proteinExistence type="predicted"/>
<accession>A0A6C0K0A9</accession>
<evidence type="ECO:0000313" key="1">
    <source>
        <dbReference type="EMBL" id="QHU11472.1"/>
    </source>
</evidence>